<evidence type="ECO:0000313" key="4">
    <source>
        <dbReference type="Proteomes" id="UP000199032"/>
    </source>
</evidence>
<protein>
    <recommendedName>
        <fullName evidence="5">UDP-2,3-diacylglucosamine pyrophosphatase</fullName>
    </recommendedName>
</protein>
<sequence length="288" mass="31266">MGLTMPIADGRIGVIAGNGRFPIIFSDNARKMGLQVVAVAHEGETEPELEQHVDRIHWVKIGQLNKLINAFKADGVHQVVMLGGIKKTHIYSNVRPDFRVLALAAKLALGKDDDILRALAAELEKDGITICESTFGLEGILVEEGTLTSRQPTKKEWADIRYGWDVAKETGRLDIGQCVVIKDRVVVAVEAVEGTDEAIKRGGALAKDGVVVVKRCKPQQDLRFDLPAVGPRTIEVMRSVKASVLAVEAGRSVMLDREVLLRHAADAGIAVVGVAREEESSMIPTVNR</sequence>
<reference evidence="3 4" key="1">
    <citation type="submission" date="2015-10" db="EMBL/GenBank/DDBJ databases">
        <authorList>
            <person name="Gilbert D.G."/>
        </authorList>
    </citation>
    <scope>NUCLEOTIDE SEQUENCE [LARGE SCALE GENOMIC DNA]</scope>
    <source>
        <strain evidence="3">COMA1</strain>
    </source>
</reference>
<evidence type="ECO:0000259" key="1">
    <source>
        <dbReference type="Pfam" id="PF06230"/>
    </source>
</evidence>
<dbReference type="InterPro" id="IPR043167">
    <property type="entry name" value="LpxI_C_sf"/>
</dbReference>
<evidence type="ECO:0000313" key="3">
    <source>
        <dbReference type="EMBL" id="CUS35211.1"/>
    </source>
</evidence>
<proteinExistence type="predicted"/>
<feature type="domain" description="LpxI N-terminal" evidence="2">
    <location>
        <begin position="11"/>
        <end position="137"/>
    </location>
</feature>
<evidence type="ECO:0000259" key="2">
    <source>
        <dbReference type="Pfam" id="PF17930"/>
    </source>
</evidence>
<dbReference type="Gene3D" id="3.40.140.80">
    <property type="match status" value="1"/>
</dbReference>
<dbReference type="Gene3D" id="3.40.50.20">
    <property type="match status" value="1"/>
</dbReference>
<organism evidence="3 4">
    <name type="scientific">Candidatus Nitrospira nitrosa</name>
    <dbReference type="NCBI Taxonomy" id="1742972"/>
    <lineage>
        <taxon>Bacteria</taxon>
        <taxon>Pseudomonadati</taxon>
        <taxon>Nitrospirota</taxon>
        <taxon>Nitrospiria</taxon>
        <taxon>Nitrospirales</taxon>
        <taxon>Nitrospiraceae</taxon>
        <taxon>Nitrospira</taxon>
    </lineage>
</organism>
<accession>A0A0S4LGY7</accession>
<dbReference type="Pfam" id="PF06230">
    <property type="entry name" value="LpxI_C"/>
    <property type="match status" value="1"/>
</dbReference>
<dbReference type="AlphaFoldDB" id="A0A0S4LGY7"/>
<gene>
    <name evidence="3" type="ORF">COMA1_20173</name>
</gene>
<dbReference type="STRING" id="1742972.COMA1_20173"/>
<feature type="domain" description="LpxI C-terminal" evidence="1">
    <location>
        <begin position="144"/>
        <end position="272"/>
    </location>
</feature>
<dbReference type="InterPro" id="IPR010415">
    <property type="entry name" value="LpxI_C"/>
</dbReference>
<name>A0A0S4LGY7_9BACT</name>
<dbReference type="Proteomes" id="UP000199032">
    <property type="component" value="Unassembled WGS sequence"/>
</dbReference>
<dbReference type="EMBL" id="CZQA01000008">
    <property type="protein sequence ID" value="CUS35211.1"/>
    <property type="molecule type" value="Genomic_DNA"/>
</dbReference>
<evidence type="ECO:0008006" key="5">
    <source>
        <dbReference type="Google" id="ProtNLM"/>
    </source>
</evidence>
<dbReference type="InterPro" id="IPR041255">
    <property type="entry name" value="LpxI_N"/>
</dbReference>
<dbReference type="InterPro" id="IPR053174">
    <property type="entry name" value="LpxI"/>
</dbReference>
<keyword evidence="4" id="KW-1185">Reference proteome</keyword>
<dbReference type="PANTHER" id="PTHR39962:SF1">
    <property type="entry name" value="LPXI FAMILY PROTEIN"/>
    <property type="match status" value="1"/>
</dbReference>
<dbReference type="PANTHER" id="PTHR39962">
    <property type="entry name" value="BLL4848 PROTEIN"/>
    <property type="match status" value="1"/>
</dbReference>
<dbReference type="Pfam" id="PF17930">
    <property type="entry name" value="LpxI_N"/>
    <property type="match status" value="1"/>
</dbReference>